<evidence type="ECO:0000313" key="8">
    <source>
        <dbReference type="EMBL" id="AXY00921.1"/>
    </source>
</evidence>
<accession>A0ABM6YSZ7</accession>
<dbReference type="EMBL" id="CP032093">
    <property type="protein sequence ID" value="AXY00921.1"/>
    <property type="molecule type" value="Genomic_DNA"/>
</dbReference>
<keyword evidence="5" id="KW-0408">Iron</keyword>
<protein>
    <submittedName>
        <fullName evidence="8">Radical SAM protein</fullName>
    </submittedName>
</protein>
<dbReference type="Proteomes" id="UP000262832">
    <property type="component" value="Chromosome I"/>
</dbReference>
<evidence type="ECO:0000313" key="9">
    <source>
        <dbReference type="Proteomes" id="UP000262832"/>
    </source>
</evidence>
<evidence type="ECO:0000256" key="4">
    <source>
        <dbReference type="ARBA" id="ARBA00022723"/>
    </source>
</evidence>
<dbReference type="InterPro" id="IPR058240">
    <property type="entry name" value="rSAM_sf"/>
</dbReference>
<evidence type="ECO:0000256" key="1">
    <source>
        <dbReference type="ARBA" id="ARBA00001966"/>
    </source>
</evidence>
<evidence type="ECO:0000256" key="2">
    <source>
        <dbReference type="ARBA" id="ARBA00022485"/>
    </source>
</evidence>
<feature type="domain" description="Radical SAM core" evidence="7">
    <location>
        <begin position="85"/>
        <end position="313"/>
    </location>
</feature>
<comment type="cofactor">
    <cofactor evidence="1">
        <name>[4Fe-4S] cluster</name>
        <dbReference type="ChEBI" id="CHEBI:49883"/>
    </cofactor>
</comment>
<evidence type="ECO:0000256" key="6">
    <source>
        <dbReference type="ARBA" id="ARBA00023014"/>
    </source>
</evidence>
<dbReference type="SFLD" id="SFLDG01067">
    <property type="entry name" value="SPASM/twitch_domain_containing"/>
    <property type="match status" value="1"/>
</dbReference>
<sequence>MSFNISSPFMGLDYSIHTDQSTAKLALHACDGDILSPLVKIELTLAESGIKTIVITNTPLATKQQVRLKKLNYHLTHDQNYQKAVTYRKSVRFSVTEKCNYHCFFCHEEGMEMEVKRETSSNETFFDVIKQLAELNYDDFTFTGGEPLLNWRTVDACMSYMETINYLPEVTIVTNGERLNPRMLERLSSYPGKVRLNLSLHSFLDDEYLEIVHRKKKPGFGSDTLLDTIKQKMVMLNEANIPFKLNVVLLKDINTSHQSLSAILKYAAEYNATSVKFLELLITEKLRNFYPYFYTLDSVKQTLKDELTLVWQNQKKDVYQYQDTSLEVELQHCPCARGCNTCLLNRGVTFTAEMKFFPCFLNPQDNYALSDNNLAECVEKGDDYIEIMAKHYQDNSPILIRESYSTKREQAYFYVINSSDKQSISRLLKGRLTRIRTFNEQYFSKPEQPRYEICKLATNTHEEHAYSLEVKQRIDADTQGLHISEFLHEGIKVYDRQCYLDAMLKEGFEQSHTLDWEIEYYATKNESFSISANKQTGLLFLRTQAPFELLSIKSEPVTVPLPVYIQSLLTS</sequence>
<dbReference type="InterPro" id="IPR007197">
    <property type="entry name" value="rSAM"/>
</dbReference>
<keyword evidence="6" id="KW-0411">Iron-sulfur</keyword>
<keyword evidence="2" id="KW-0004">4Fe-4S</keyword>
<keyword evidence="9" id="KW-1185">Reference proteome</keyword>
<reference evidence="8 9" key="1">
    <citation type="submission" date="2018-08" db="EMBL/GenBank/DDBJ databases">
        <title>Genomic taxonomy of the Vibrionaceae family.</title>
        <authorList>
            <person name="Gomez-Gil B."/>
            <person name="Tanaka M."/>
            <person name="Sawabe T."/>
            <person name="Enciso-Ibarra K."/>
        </authorList>
    </citation>
    <scope>NUCLEOTIDE SEQUENCE [LARGE SCALE GENOMIC DNA]</scope>
    <source>
        <strain evidence="8 9">CAIM 1831</strain>
    </source>
</reference>
<dbReference type="InterPro" id="IPR013785">
    <property type="entry name" value="Aldolase_TIM"/>
</dbReference>
<dbReference type="CDD" id="cd01335">
    <property type="entry name" value="Radical_SAM"/>
    <property type="match status" value="1"/>
</dbReference>
<keyword evidence="4" id="KW-0479">Metal-binding</keyword>
<dbReference type="SMART" id="SM00729">
    <property type="entry name" value="Elp3"/>
    <property type="match status" value="1"/>
</dbReference>
<dbReference type="SUPFAM" id="SSF102114">
    <property type="entry name" value="Radical SAM enzymes"/>
    <property type="match status" value="1"/>
</dbReference>
<name>A0ABM6YSZ7_9VIBR</name>
<evidence type="ECO:0000259" key="7">
    <source>
        <dbReference type="PROSITE" id="PS51918"/>
    </source>
</evidence>
<dbReference type="InterPro" id="IPR006638">
    <property type="entry name" value="Elp3/MiaA/NifB-like_rSAM"/>
</dbReference>
<dbReference type="RefSeq" id="WP_128810754.1">
    <property type="nucleotide sequence ID" value="NZ_CP032093.1"/>
</dbReference>
<dbReference type="PANTHER" id="PTHR43787">
    <property type="entry name" value="FEMO COFACTOR BIOSYNTHESIS PROTEIN NIFB-RELATED"/>
    <property type="match status" value="1"/>
</dbReference>
<keyword evidence="3" id="KW-0949">S-adenosyl-L-methionine</keyword>
<dbReference type="Pfam" id="PF04055">
    <property type="entry name" value="Radical_SAM"/>
    <property type="match status" value="1"/>
</dbReference>
<proteinExistence type="predicted"/>
<evidence type="ECO:0000256" key="5">
    <source>
        <dbReference type="ARBA" id="ARBA00023004"/>
    </source>
</evidence>
<dbReference type="Gene3D" id="3.20.20.70">
    <property type="entry name" value="Aldolase class I"/>
    <property type="match status" value="1"/>
</dbReference>
<dbReference type="SFLD" id="SFLDS00029">
    <property type="entry name" value="Radical_SAM"/>
    <property type="match status" value="1"/>
</dbReference>
<organism evidence="8 9">
    <name type="scientific">Vibrio alfacsensis</name>
    <dbReference type="NCBI Taxonomy" id="1074311"/>
    <lineage>
        <taxon>Bacteria</taxon>
        <taxon>Pseudomonadati</taxon>
        <taxon>Pseudomonadota</taxon>
        <taxon>Gammaproteobacteria</taxon>
        <taxon>Vibrionales</taxon>
        <taxon>Vibrionaceae</taxon>
        <taxon>Vibrio</taxon>
    </lineage>
</organism>
<dbReference type="PROSITE" id="PS51918">
    <property type="entry name" value="RADICAL_SAM"/>
    <property type="match status" value="1"/>
</dbReference>
<gene>
    <name evidence="8" type="ORF">D1115_06460</name>
</gene>
<evidence type="ECO:0000256" key="3">
    <source>
        <dbReference type="ARBA" id="ARBA00022691"/>
    </source>
</evidence>